<name>A0A8X7WVQ7_POLSE</name>
<organism evidence="13 14">
    <name type="scientific">Polypterus senegalus</name>
    <name type="common">Senegal bichir</name>
    <dbReference type="NCBI Taxonomy" id="55291"/>
    <lineage>
        <taxon>Eukaryota</taxon>
        <taxon>Metazoa</taxon>
        <taxon>Chordata</taxon>
        <taxon>Craniata</taxon>
        <taxon>Vertebrata</taxon>
        <taxon>Euteleostomi</taxon>
        <taxon>Actinopterygii</taxon>
        <taxon>Polypteriformes</taxon>
        <taxon>Polypteridae</taxon>
        <taxon>Polypterus</taxon>
    </lineage>
</organism>
<sequence length="980" mass="109877">MPKDRKDGRRQLMWDTASPRTVDGSFPAGGLGDFYFPYSPEVLPSHGDRHPEVLPGPPFDPEVLASHMRGRTQFSELSPAELVSTNMAAPKESLSCEDFSEFQEKLKLLRTLDDRIVHKLNTTVPTISFAGKVNPTETCKELYESLIEAHGSRDRAIKSCIAQTSKVVNQLRAEREKDADNLTLIKQLRNEQTKNTMTDLSVHRATPEEMWRHEIHKSKNKAAAQWELREKTLKRKQRRIRTTSPDSLESAKLSILREVFSQQYQMHDVLEKSDRAMAVVKDLFGDDPKRQTGFPNVTIAPNCAMNSSMPPVMSKRDCPTQLSILSESVMDSQALNEIANDSHDQCDSEYSKDEEDSERPAGKYFESNIDMRRHCFQRNEQSFLHDPGNEYSGCPPSDSVVVNPSETPHTPLLSSLNTGEMLSALNATSAVKRVRSRWFNDDEKRSLPNGLSSTATSEMFNQVLNPNLQNKRKGSQHIDGTIMNGNVSSLDMLQHMMGEVDRELCDIERRNSPDIPSDVQQGLTGFSMSLVYTLRRLVHHLKELKQEARERETLSQRTEEQRMLIDAMTAEMLSIREENIAIQARFQEQMSSMSEQLTSLKEELKKFTGNSSVKSLHIAEEKPFPIPKTDIQDSPEVDVNSLRNATDYQFQPAVLLSPPQQKDSPKMHANRSEKKVFAAGKPNGILPLQTEQALIQEQYSKAGQDWVEMHPKDLQMRCFKPYEDLETVSSDSSYSCLPQKDHTQKLGHMQNGAMMSQAGVQNFEAVPNSVAHEHESLLSNIAALSLQNSTIRAQLDLFQPVSGTFEATTRTGTQTSAEHSSQAKNRMFQKEKVVLPAASILSMEQRIAELNRQSNEARAKLLELNEQKKRISACSVSPPLSPIPPTYWVSEDAFKSLDVSIPLTNLDSAATPMPSLSITSDRSTRPASSLTKSHSPNFSVEDGRAPLGPKTAVEYAAQAVLVKPLQCALAKHYKKTSSQV</sequence>
<feature type="non-terminal residue" evidence="13">
    <location>
        <position position="980"/>
    </location>
</feature>
<evidence type="ECO:0000256" key="11">
    <source>
        <dbReference type="SAM" id="Coils"/>
    </source>
</evidence>
<dbReference type="InterPro" id="IPR031387">
    <property type="entry name" value="SPICE1"/>
</dbReference>
<proteinExistence type="predicted"/>
<feature type="compositionally biased region" description="Polar residues" evidence="12">
    <location>
        <begin position="910"/>
        <end position="938"/>
    </location>
</feature>
<evidence type="ECO:0000256" key="2">
    <source>
        <dbReference type="ARBA" id="ARBA00004186"/>
    </source>
</evidence>
<evidence type="ECO:0000256" key="3">
    <source>
        <dbReference type="ARBA" id="ARBA00018313"/>
    </source>
</evidence>
<feature type="coiled-coil region" evidence="11">
    <location>
        <begin position="840"/>
        <end position="870"/>
    </location>
</feature>
<evidence type="ECO:0000256" key="5">
    <source>
        <dbReference type="ARBA" id="ARBA00022618"/>
    </source>
</evidence>
<reference evidence="13 14" key="1">
    <citation type="journal article" date="2021" name="Cell">
        <title>Tracing the genetic footprints of vertebrate landing in non-teleost ray-finned fishes.</title>
        <authorList>
            <person name="Bi X."/>
            <person name="Wang K."/>
            <person name="Yang L."/>
            <person name="Pan H."/>
            <person name="Jiang H."/>
            <person name="Wei Q."/>
            <person name="Fang M."/>
            <person name="Yu H."/>
            <person name="Zhu C."/>
            <person name="Cai Y."/>
            <person name="He Y."/>
            <person name="Gan X."/>
            <person name="Zeng H."/>
            <person name="Yu D."/>
            <person name="Zhu Y."/>
            <person name="Jiang H."/>
            <person name="Qiu Q."/>
            <person name="Yang H."/>
            <person name="Zhang Y.E."/>
            <person name="Wang W."/>
            <person name="Zhu M."/>
            <person name="He S."/>
            <person name="Zhang G."/>
        </authorList>
    </citation>
    <scope>NUCLEOTIDE SEQUENCE [LARGE SCALE GENOMIC DNA]</scope>
    <source>
        <strain evidence="13">Bchr_013</strain>
    </source>
</reference>
<comment type="caution">
    <text evidence="13">The sequence shown here is derived from an EMBL/GenBank/DDBJ whole genome shotgun (WGS) entry which is preliminary data.</text>
</comment>
<evidence type="ECO:0000256" key="4">
    <source>
        <dbReference type="ARBA" id="ARBA00022490"/>
    </source>
</evidence>
<keyword evidence="4" id="KW-0963">Cytoplasm</keyword>
<dbReference type="GO" id="GO:0090307">
    <property type="term" value="P:mitotic spindle assembly"/>
    <property type="evidence" value="ECO:0007669"/>
    <property type="project" value="InterPro"/>
</dbReference>
<evidence type="ECO:0000256" key="8">
    <source>
        <dbReference type="ARBA" id="ARBA00023212"/>
    </source>
</evidence>
<evidence type="ECO:0000313" key="14">
    <source>
        <dbReference type="Proteomes" id="UP000886611"/>
    </source>
</evidence>
<dbReference type="AlphaFoldDB" id="A0A8X7WVQ7"/>
<feature type="region of interest" description="Disordered" evidence="12">
    <location>
        <begin position="340"/>
        <end position="361"/>
    </location>
</feature>
<gene>
    <name evidence="13" type="primary">Spice1</name>
    <name evidence="13" type="ORF">GTO96_0013030</name>
</gene>
<keyword evidence="5" id="KW-0132">Cell division</keyword>
<evidence type="ECO:0000256" key="12">
    <source>
        <dbReference type="SAM" id="MobiDB-lite"/>
    </source>
</evidence>
<dbReference type="PANTHER" id="PTHR31167">
    <property type="entry name" value="SPINDLE AND CENTRIOLE ASSOCIATED PROTEIN 1 SPICE1"/>
    <property type="match status" value="1"/>
</dbReference>
<keyword evidence="7 11" id="KW-0175">Coiled coil</keyword>
<comment type="subcellular location">
    <subcellularLocation>
        <location evidence="1">Cytoplasm</location>
        <location evidence="1">Cytoskeleton</location>
        <location evidence="1">Microtubule organizing center</location>
        <location evidence="1">Centrosome</location>
        <location evidence="1">Centriole</location>
    </subcellularLocation>
    <subcellularLocation>
        <location evidence="2">Cytoplasm</location>
        <location evidence="2">Cytoskeleton</location>
        <location evidence="2">Spindle</location>
    </subcellularLocation>
</comment>
<dbReference type="GO" id="GO:0046599">
    <property type="term" value="P:regulation of centriole replication"/>
    <property type="evidence" value="ECO:0007669"/>
    <property type="project" value="TreeGrafter"/>
</dbReference>
<dbReference type="GO" id="GO:0051301">
    <property type="term" value="P:cell division"/>
    <property type="evidence" value="ECO:0007669"/>
    <property type="project" value="UniProtKB-KW"/>
</dbReference>
<dbReference type="Proteomes" id="UP000886611">
    <property type="component" value="Unassembled WGS sequence"/>
</dbReference>
<dbReference type="GO" id="GO:0005813">
    <property type="term" value="C:centrosome"/>
    <property type="evidence" value="ECO:0007669"/>
    <property type="project" value="TreeGrafter"/>
</dbReference>
<feature type="region of interest" description="Disordered" evidence="12">
    <location>
        <begin position="386"/>
        <end position="412"/>
    </location>
</feature>
<feature type="region of interest" description="Disordered" evidence="12">
    <location>
        <begin position="650"/>
        <end position="671"/>
    </location>
</feature>
<keyword evidence="8" id="KW-0206">Cytoskeleton</keyword>
<feature type="region of interest" description="Disordered" evidence="12">
    <location>
        <begin position="910"/>
        <end position="944"/>
    </location>
</feature>
<feature type="compositionally biased region" description="Polar residues" evidence="12">
    <location>
        <begin position="400"/>
        <end position="412"/>
    </location>
</feature>
<keyword evidence="6" id="KW-0498">Mitosis</keyword>
<dbReference type="Pfam" id="PF15678">
    <property type="entry name" value="SPICE"/>
    <property type="match status" value="1"/>
</dbReference>
<evidence type="ECO:0000256" key="6">
    <source>
        <dbReference type="ARBA" id="ARBA00022776"/>
    </source>
</evidence>
<dbReference type="GO" id="GO:0051310">
    <property type="term" value="P:metaphase chromosome alignment"/>
    <property type="evidence" value="ECO:0007669"/>
    <property type="project" value="TreeGrafter"/>
</dbReference>
<dbReference type="EMBL" id="JAATIS010008602">
    <property type="protein sequence ID" value="KAG2456460.1"/>
    <property type="molecule type" value="Genomic_DNA"/>
</dbReference>
<accession>A0A8X7WVQ7</accession>
<feature type="compositionally biased region" description="Basic and acidic residues" evidence="12">
    <location>
        <begin position="340"/>
        <end position="351"/>
    </location>
</feature>
<evidence type="ECO:0000256" key="7">
    <source>
        <dbReference type="ARBA" id="ARBA00023054"/>
    </source>
</evidence>
<feature type="coiled-coil region" evidence="11">
    <location>
        <begin position="534"/>
        <end position="610"/>
    </location>
</feature>
<dbReference type="GO" id="GO:0005814">
    <property type="term" value="C:centriole"/>
    <property type="evidence" value="ECO:0007669"/>
    <property type="project" value="UniProtKB-SubCell"/>
</dbReference>
<keyword evidence="14" id="KW-1185">Reference proteome</keyword>
<dbReference type="PANTHER" id="PTHR31167:SF3">
    <property type="entry name" value="SPINDLE AND CENTRIOLE-ASSOCIATED PROTEIN 1"/>
    <property type="match status" value="1"/>
</dbReference>
<feature type="non-terminal residue" evidence="13">
    <location>
        <position position="1"/>
    </location>
</feature>
<evidence type="ECO:0000313" key="13">
    <source>
        <dbReference type="EMBL" id="KAG2456460.1"/>
    </source>
</evidence>
<dbReference type="GO" id="GO:0005819">
    <property type="term" value="C:spindle"/>
    <property type="evidence" value="ECO:0007669"/>
    <property type="project" value="UniProtKB-SubCell"/>
</dbReference>
<evidence type="ECO:0000256" key="1">
    <source>
        <dbReference type="ARBA" id="ARBA00004114"/>
    </source>
</evidence>
<keyword evidence="9" id="KW-0131">Cell cycle</keyword>
<protein>
    <recommendedName>
        <fullName evidence="3">Spindle and centriole-associated protein 1</fullName>
    </recommendedName>
    <alternativeName>
        <fullName evidence="10">Coiled-coil domain-containing protein 52</fullName>
    </alternativeName>
</protein>
<evidence type="ECO:0000256" key="9">
    <source>
        <dbReference type="ARBA" id="ARBA00023306"/>
    </source>
</evidence>
<evidence type="ECO:0000256" key="10">
    <source>
        <dbReference type="ARBA" id="ARBA00030722"/>
    </source>
</evidence>